<dbReference type="SUPFAM" id="SSF52540">
    <property type="entry name" value="P-loop containing nucleoside triphosphate hydrolases"/>
    <property type="match status" value="1"/>
</dbReference>
<keyword evidence="4" id="KW-0547">Nucleotide-binding</keyword>
<keyword evidence="13" id="KW-1185">Reference proteome</keyword>
<dbReference type="GO" id="GO:0015418">
    <property type="term" value="F:ABC-type quaternary ammonium compound transporting activity"/>
    <property type="evidence" value="ECO:0007669"/>
    <property type="project" value="UniProtKB-EC"/>
</dbReference>
<keyword evidence="6" id="KW-0408">Iron</keyword>
<dbReference type="Gene3D" id="3.40.50.300">
    <property type="entry name" value="P-loop containing nucleotide triphosphate hydrolases"/>
    <property type="match status" value="1"/>
</dbReference>
<dbReference type="FunFam" id="3.40.50.300:FF:000425">
    <property type="entry name" value="Probable ABC transporter, ATP-binding subunit"/>
    <property type="match status" value="1"/>
</dbReference>
<evidence type="ECO:0000259" key="11">
    <source>
        <dbReference type="PROSITE" id="PS50893"/>
    </source>
</evidence>
<evidence type="ECO:0000256" key="9">
    <source>
        <dbReference type="ARBA" id="ARBA00066388"/>
    </source>
</evidence>
<proteinExistence type="predicted"/>
<dbReference type="EMBL" id="JADNYM010000014">
    <property type="protein sequence ID" value="MBG0740134.1"/>
    <property type="molecule type" value="Genomic_DNA"/>
</dbReference>
<protein>
    <recommendedName>
        <fullName evidence="9">ABC-type quaternary amine transporter</fullName>
        <ecNumber evidence="9">7.6.2.9</ecNumber>
    </recommendedName>
</protein>
<dbReference type="GO" id="GO:0016887">
    <property type="term" value="F:ATP hydrolysis activity"/>
    <property type="evidence" value="ECO:0007669"/>
    <property type="project" value="InterPro"/>
</dbReference>
<evidence type="ECO:0000313" key="12">
    <source>
        <dbReference type="EMBL" id="MBG0740134.1"/>
    </source>
</evidence>
<feature type="compositionally biased region" description="Basic residues" evidence="10">
    <location>
        <begin position="10"/>
        <end position="21"/>
    </location>
</feature>
<evidence type="ECO:0000256" key="6">
    <source>
        <dbReference type="ARBA" id="ARBA00023004"/>
    </source>
</evidence>
<evidence type="ECO:0000256" key="4">
    <source>
        <dbReference type="ARBA" id="ARBA00022741"/>
    </source>
</evidence>
<keyword evidence="1" id="KW-0813">Transport</keyword>
<keyword evidence="5 12" id="KW-0067">ATP-binding</keyword>
<dbReference type="InterPro" id="IPR050093">
    <property type="entry name" value="ABC_SmlMolc_Importer"/>
</dbReference>
<evidence type="ECO:0000256" key="5">
    <source>
        <dbReference type="ARBA" id="ARBA00022840"/>
    </source>
</evidence>
<keyword evidence="8" id="KW-0472">Membrane</keyword>
<dbReference type="PANTHER" id="PTHR42781:SF4">
    <property type="entry name" value="SPERMIDINE_PUTRESCINE IMPORT ATP-BINDING PROTEIN POTA"/>
    <property type="match status" value="1"/>
</dbReference>
<dbReference type="InterPro" id="IPR027417">
    <property type="entry name" value="P-loop_NTPase"/>
</dbReference>
<dbReference type="PROSITE" id="PS50893">
    <property type="entry name" value="ABC_TRANSPORTER_2"/>
    <property type="match status" value="1"/>
</dbReference>
<evidence type="ECO:0000313" key="13">
    <source>
        <dbReference type="Proteomes" id="UP000655366"/>
    </source>
</evidence>
<organism evidence="12 13">
    <name type="scientific">Arthrobacter terrae</name>
    <dbReference type="NCBI Taxonomy" id="2935737"/>
    <lineage>
        <taxon>Bacteria</taxon>
        <taxon>Bacillati</taxon>
        <taxon>Actinomycetota</taxon>
        <taxon>Actinomycetes</taxon>
        <taxon>Micrococcales</taxon>
        <taxon>Micrococcaceae</taxon>
        <taxon>Arthrobacter</taxon>
    </lineage>
</organism>
<dbReference type="InterPro" id="IPR003593">
    <property type="entry name" value="AAA+_ATPase"/>
</dbReference>
<gene>
    <name evidence="12" type="ORF">IV500_12160</name>
</gene>
<reference evidence="12 13" key="1">
    <citation type="submission" date="2020-11" db="EMBL/GenBank/DDBJ databases">
        <title>Arthrobacter antarcticus sp. nov., isolated from Antarctic Soil.</title>
        <authorList>
            <person name="Li J."/>
        </authorList>
    </citation>
    <scope>NUCLEOTIDE SEQUENCE [LARGE SCALE GENOMIC DNA]</scope>
    <source>
        <strain evidence="12 13">Z1-20</strain>
    </source>
</reference>
<dbReference type="InterPro" id="IPR008995">
    <property type="entry name" value="Mo/tungstate-bd_C_term_dom"/>
</dbReference>
<name>A0A931CRJ1_9MICC</name>
<dbReference type="PANTHER" id="PTHR42781">
    <property type="entry name" value="SPERMIDINE/PUTRESCINE IMPORT ATP-BINDING PROTEIN POTA"/>
    <property type="match status" value="1"/>
</dbReference>
<dbReference type="Pfam" id="PF00005">
    <property type="entry name" value="ABC_tran"/>
    <property type="match status" value="1"/>
</dbReference>
<keyword evidence="2" id="KW-1003">Cell membrane</keyword>
<evidence type="ECO:0000256" key="2">
    <source>
        <dbReference type="ARBA" id="ARBA00022475"/>
    </source>
</evidence>
<dbReference type="InterPro" id="IPR017871">
    <property type="entry name" value="ABC_transporter-like_CS"/>
</dbReference>
<dbReference type="SMART" id="SM00382">
    <property type="entry name" value="AAA"/>
    <property type="match status" value="1"/>
</dbReference>
<evidence type="ECO:0000256" key="1">
    <source>
        <dbReference type="ARBA" id="ARBA00022448"/>
    </source>
</evidence>
<feature type="domain" description="ABC transporter" evidence="11">
    <location>
        <begin position="34"/>
        <end position="267"/>
    </location>
</feature>
<feature type="region of interest" description="Disordered" evidence="10">
    <location>
        <begin position="1"/>
        <end position="30"/>
    </location>
</feature>
<dbReference type="GO" id="GO:0005524">
    <property type="term" value="F:ATP binding"/>
    <property type="evidence" value="ECO:0007669"/>
    <property type="project" value="UniProtKB-KW"/>
</dbReference>
<accession>A0A931CRJ1</accession>
<dbReference type="CDD" id="cd03259">
    <property type="entry name" value="ABC_Carb_Solutes_like"/>
    <property type="match status" value="1"/>
</dbReference>
<keyword evidence="3" id="KW-0410">Iron transport</keyword>
<dbReference type="InterPro" id="IPR015853">
    <property type="entry name" value="ABC_transpr_FbpC"/>
</dbReference>
<dbReference type="InterPro" id="IPR013611">
    <property type="entry name" value="Transp-assoc_OB_typ2"/>
</dbReference>
<keyword evidence="7" id="KW-0406">Ion transport</keyword>
<dbReference type="Pfam" id="PF08402">
    <property type="entry name" value="TOBE_2"/>
    <property type="match status" value="1"/>
</dbReference>
<comment type="caution">
    <text evidence="12">The sequence shown here is derived from an EMBL/GenBank/DDBJ whole genome shotgun (WGS) entry which is preliminary data.</text>
</comment>
<sequence>MTESRQTQQRPRHPHTARARRSSPPVAATTDNHLLIEGARKSFGGTEVLKGVDLAVAKGRTTAIVGPSGSGKTTLLRLIAGFEAPDAGTISLDGQPVAGPSDWVPAHRRKVGYVAQDGALFPHLTVGQNVAFGLAGRGGKAAAGRVAELLEMVSMDPSYAKRRPHQLSGGQQQRVALARALAREPALMLLDEPFSALDAGLRVATRRAVAATLSEAGVTTILVTHDQAEALSFADQVAVMRDGKLAQIGNPFVVYTRPADRATAEFLGDAVILEAWMEGSLATCSLGGIPVRRPPVQGRVLLMLRPEQIRIAEDGPIHGTVVDTDYFGPETTVRLQLEPLALSKDPHQPKGGEIISIRHWNAMLARPGVRLSLRVVGEGVAFPFA</sequence>
<evidence type="ECO:0000256" key="3">
    <source>
        <dbReference type="ARBA" id="ARBA00022496"/>
    </source>
</evidence>
<evidence type="ECO:0000256" key="10">
    <source>
        <dbReference type="SAM" id="MobiDB-lite"/>
    </source>
</evidence>
<dbReference type="EC" id="7.6.2.9" evidence="9"/>
<dbReference type="GO" id="GO:0015408">
    <property type="term" value="F:ABC-type ferric iron transporter activity"/>
    <property type="evidence" value="ECO:0007669"/>
    <property type="project" value="InterPro"/>
</dbReference>
<dbReference type="InterPro" id="IPR003439">
    <property type="entry name" value="ABC_transporter-like_ATP-bd"/>
</dbReference>
<dbReference type="Proteomes" id="UP000655366">
    <property type="component" value="Unassembled WGS sequence"/>
</dbReference>
<dbReference type="AlphaFoldDB" id="A0A931CRJ1"/>
<dbReference type="GO" id="GO:0043190">
    <property type="term" value="C:ATP-binding cassette (ABC) transporter complex"/>
    <property type="evidence" value="ECO:0007669"/>
    <property type="project" value="InterPro"/>
</dbReference>
<evidence type="ECO:0000256" key="7">
    <source>
        <dbReference type="ARBA" id="ARBA00023065"/>
    </source>
</evidence>
<dbReference type="SUPFAM" id="SSF50331">
    <property type="entry name" value="MOP-like"/>
    <property type="match status" value="1"/>
</dbReference>
<evidence type="ECO:0000256" key="8">
    <source>
        <dbReference type="ARBA" id="ARBA00023136"/>
    </source>
</evidence>
<dbReference type="PROSITE" id="PS00211">
    <property type="entry name" value="ABC_TRANSPORTER_1"/>
    <property type="match status" value="1"/>
</dbReference>